<protein>
    <submittedName>
        <fullName evidence="3">Ganglioside-induced differentiation-associated protein 2-like</fullName>
    </submittedName>
</protein>
<evidence type="ECO:0000313" key="3">
    <source>
        <dbReference type="RefSeq" id="XP_010767562.1"/>
    </source>
</evidence>
<dbReference type="Gene3D" id="3.40.525.10">
    <property type="entry name" value="CRAL-TRIO lipid binding domain"/>
    <property type="match status" value="1"/>
</dbReference>
<proteinExistence type="predicted"/>
<dbReference type="AlphaFoldDB" id="A0A6I9MT15"/>
<dbReference type="Proteomes" id="UP000504611">
    <property type="component" value="Unplaced"/>
</dbReference>
<reference evidence="3" key="1">
    <citation type="submission" date="2025-08" db="UniProtKB">
        <authorList>
            <consortium name="RefSeq"/>
        </authorList>
    </citation>
    <scope>IDENTIFICATION</scope>
    <source>
        <tissue evidence="3">Muscle</tissue>
    </source>
</reference>
<dbReference type="OrthoDB" id="365077at2759"/>
<dbReference type="KEGG" id="ncc:104943794"/>
<evidence type="ECO:0000259" key="1">
    <source>
        <dbReference type="Pfam" id="PF13716"/>
    </source>
</evidence>
<evidence type="ECO:0000313" key="2">
    <source>
        <dbReference type="Proteomes" id="UP000504611"/>
    </source>
</evidence>
<dbReference type="RefSeq" id="XP_010767562.1">
    <property type="nucleotide sequence ID" value="XM_010769260.1"/>
</dbReference>
<dbReference type="InterPro" id="IPR036865">
    <property type="entry name" value="CRAL-TRIO_dom_sf"/>
</dbReference>
<dbReference type="InterPro" id="IPR001251">
    <property type="entry name" value="CRAL-TRIO_dom"/>
</dbReference>
<gene>
    <name evidence="3" type="primary">LOC104943794</name>
</gene>
<dbReference type="GeneID" id="104943794"/>
<keyword evidence="2" id="KW-1185">Reference proteome</keyword>
<feature type="non-terminal residue" evidence="3">
    <location>
        <position position="126"/>
    </location>
</feature>
<feature type="domain" description="CRAL-TRIO" evidence="1">
    <location>
        <begin position="60"/>
        <end position="125"/>
    </location>
</feature>
<name>A0A6I9MT15_9TELE</name>
<accession>A0A6I9MT15</accession>
<dbReference type="Pfam" id="PF13716">
    <property type="entry name" value="CRAL_TRIO_2"/>
    <property type="match status" value="1"/>
</dbReference>
<organism evidence="2 3">
    <name type="scientific">Notothenia coriiceps</name>
    <name type="common">black rockcod</name>
    <dbReference type="NCBI Taxonomy" id="8208"/>
    <lineage>
        <taxon>Eukaryota</taxon>
        <taxon>Metazoa</taxon>
        <taxon>Chordata</taxon>
        <taxon>Craniata</taxon>
        <taxon>Vertebrata</taxon>
        <taxon>Euteleostomi</taxon>
        <taxon>Actinopterygii</taxon>
        <taxon>Neopterygii</taxon>
        <taxon>Teleostei</taxon>
        <taxon>Neoteleostei</taxon>
        <taxon>Acanthomorphata</taxon>
        <taxon>Eupercaria</taxon>
        <taxon>Perciformes</taxon>
        <taxon>Notothenioidei</taxon>
        <taxon>Nototheniidae</taxon>
        <taxon>Notothenia</taxon>
    </lineage>
</organism>
<sequence>MEGDVDKQRKQILQGQMSDVALQKQHQRNYNRWLCRARAEDLSDIAALKALYQTGVDSCGRTVMILVGRNIPVTLIDIEKALLYFIHVMDHITVKEYVMVYFHTLTGEHNHLDSEFLKNLYDIVDT</sequence>